<evidence type="ECO:0000313" key="4">
    <source>
        <dbReference type="Proteomes" id="UP001567350"/>
    </source>
</evidence>
<sequence>MNHKRNNIFPFKADEIEELTASFEKLSSEKTSYANGGSGGYDDGMDTRITKLENFAEDAKQRLARVETKLDHIDKEVSSFKWWLFGAVLTVVLTVIGTVVGTGVGIQQMTVSTFQAAGAQAQTANHTPQPAPIVIQIPTLPAAPPVQQPVEAPPAASN</sequence>
<evidence type="ECO:0000256" key="1">
    <source>
        <dbReference type="SAM" id="Coils"/>
    </source>
</evidence>
<proteinExistence type="predicted"/>
<organism evidence="3 4">
    <name type="scientific">Comamonas jiangduensis</name>
    <dbReference type="NCBI Taxonomy" id="1194168"/>
    <lineage>
        <taxon>Bacteria</taxon>
        <taxon>Pseudomonadati</taxon>
        <taxon>Pseudomonadota</taxon>
        <taxon>Betaproteobacteria</taxon>
        <taxon>Burkholderiales</taxon>
        <taxon>Comamonadaceae</taxon>
        <taxon>Comamonas</taxon>
    </lineage>
</organism>
<evidence type="ECO:0000313" key="3">
    <source>
        <dbReference type="EMBL" id="MEZ2740894.1"/>
    </source>
</evidence>
<protein>
    <submittedName>
        <fullName evidence="3">Uncharacterized protein</fullName>
    </submittedName>
</protein>
<keyword evidence="2" id="KW-1133">Transmembrane helix</keyword>
<dbReference type="RefSeq" id="WP_370894072.1">
    <property type="nucleotide sequence ID" value="NZ_JBGJLR010000023.1"/>
</dbReference>
<reference evidence="3 4" key="1">
    <citation type="submission" date="2024-08" db="EMBL/GenBank/DDBJ databases">
        <authorList>
            <person name="Feng Z."/>
            <person name="Ronholm J."/>
        </authorList>
    </citation>
    <scope>NUCLEOTIDE SEQUENCE [LARGE SCALE GENOMIC DNA]</scope>
    <source>
        <strain evidence="3 4">4-AB0-8</strain>
    </source>
</reference>
<keyword evidence="4" id="KW-1185">Reference proteome</keyword>
<keyword evidence="1" id="KW-0175">Coiled coil</keyword>
<name>A0ABV4IJ13_9BURK</name>
<evidence type="ECO:0000256" key="2">
    <source>
        <dbReference type="SAM" id="Phobius"/>
    </source>
</evidence>
<dbReference type="Proteomes" id="UP001567350">
    <property type="component" value="Unassembled WGS sequence"/>
</dbReference>
<gene>
    <name evidence="3" type="ORF">ACBP88_15820</name>
</gene>
<comment type="caution">
    <text evidence="3">The sequence shown here is derived from an EMBL/GenBank/DDBJ whole genome shotgun (WGS) entry which is preliminary data.</text>
</comment>
<feature type="transmembrane region" description="Helical" evidence="2">
    <location>
        <begin position="82"/>
        <end position="106"/>
    </location>
</feature>
<accession>A0ABV4IJ13</accession>
<feature type="coiled-coil region" evidence="1">
    <location>
        <begin position="49"/>
        <end position="76"/>
    </location>
</feature>
<keyword evidence="2" id="KW-0812">Transmembrane</keyword>
<dbReference type="EMBL" id="JBGJLR010000023">
    <property type="protein sequence ID" value="MEZ2740894.1"/>
    <property type="molecule type" value="Genomic_DNA"/>
</dbReference>
<keyword evidence="2" id="KW-0472">Membrane</keyword>